<name>A0A6C2UBX8_PONDE</name>
<dbReference type="Proteomes" id="UP000366872">
    <property type="component" value="Unassembled WGS sequence"/>
</dbReference>
<accession>A0A6C2UBX8</accession>
<evidence type="ECO:0008006" key="3">
    <source>
        <dbReference type="Google" id="ProtNLM"/>
    </source>
</evidence>
<dbReference type="RefSeq" id="WP_136082921.1">
    <property type="nucleotide sequence ID" value="NZ_CAAHFG010000004.1"/>
</dbReference>
<sequence>MKILVKEDGEGYMARVRGSDNLFAYGFTKEEALDELSGVIDMTMDYHLEQVDIERRARQELMENRAAYAL</sequence>
<evidence type="ECO:0000313" key="2">
    <source>
        <dbReference type="Proteomes" id="UP000366872"/>
    </source>
</evidence>
<dbReference type="InterPro" id="IPR035069">
    <property type="entry name" value="TTHA1013/TTHA0281-like"/>
</dbReference>
<proteinExistence type="predicted"/>
<gene>
    <name evidence="1" type="ORF">PDESU_06045</name>
</gene>
<dbReference type="EMBL" id="CAAHFG010000004">
    <property type="protein sequence ID" value="VGO17449.1"/>
    <property type="molecule type" value="Genomic_DNA"/>
</dbReference>
<dbReference type="SUPFAM" id="SSF143100">
    <property type="entry name" value="TTHA1013/TTHA0281-like"/>
    <property type="match status" value="1"/>
</dbReference>
<organism evidence="1 2">
    <name type="scientific">Pontiella desulfatans</name>
    <dbReference type="NCBI Taxonomy" id="2750659"/>
    <lineage>
        <taxon>Bacteria</taxon>
        <taxon>Pseudomonadati</taxon>
        <taxon>Kiritimatiellota</taxon>
        <taxon>Kiritimatiellia</taxon>
        <taxon>Kiritimatiellales</taxon>
        <taxon>Pontiellaceae</taxon>
        <taxon>Pontiella</taxon>
    </lineage>
</organism>
<protein>
    <recommendedName>
        <fullName evidence="3">HicB-like antitoxin of toxin-antitoxin system domain-containing protein</fullName>
    </recommendedName>
</protein>
<keyword evidence="2" id="KW-1185">Reference proteome</keyword>
<dbReference type="AlphaFoldDB" id="A0A6C2UBX8"/>
<evidence type="ECO:0000313" key="1">
    <source>
        <dbReference type="EMBL" id="VGO17449.1"/>
    </source>
</evidence>
<reference evidence="1 2" key="1">
    <citation type="submission" date="2019-04" db="EMBL/GenBank/DDBJ databases">
        <authorList>
            <person name="Van Vliet M D."/>
        </authorList>
    </citation>
    <scope>NUCLEOTIDE SEQUENCE [LARGE SCALE GENOMIC DNA]</scope>
    <source>
        <strain evidence="1 2">F1</strain>
    </source>
</reference>